<dbReference type="Pfam" id="PF04248">
    <property type="entry name" value="NTP_transf_9"/>
    <property type="match status" value="1"/>
</dbReference>
<organism evidence="2 3">
    <name type="scientific">Sphingomonas qomolangmaensis</name>
    <dbReference type="NCBI Taxonomy" id="2918765"/>
    <lineage>
        <taxon>Bacteria</taxon>
        <taxon>Pseudomonadati</taxon>
        <taxon>Pseudomonadota</taxon>
        <taxon>Alphaproteobacteria</taxon>
        <taxon>Sphingomonadales</taxon>
        <taxon>Sphingomonadaceae</taxon>
        <taxon>Sphingomonas</taxon>
    </lineage>
</organism>
<gene>
    <name evidence="2" type="ORF">NMP03_11885</name>
</gene>
<evidence type="ECO:0000259" key="1">
    <source>
        <dbReference type="Pfam" id="PF04248"/>
    </source>
</evidence>
<accession>A0ABY5LEH5</accession>
<dbReference type="EMBL" id="CP101740">
    <property type="protein sequence ID" value="UUL84281.1"/>
    <property type="molecule type" value="Genomic_DNA"/>
</dbReference>
<dbReference type="Proteomes" id="UP001058533">
    <property type="component" value="Chromosome"/>
</dbReference>
<evidence type="ECO:0000313" key="2">
    <source>
        <dbReference type="EMBL" id="UUL84281.1"/>
    </source>
</evidence>
<dbReference type="InterPro" id="IPR007361">
    <property type="entry name" value="DUF427"/>
</dbReference>
<sequence>MVEARWNGQVIASSDDTVVVEGNHYFPADSVDPALLKASATTSNCPWKGTAHYHTLVVDGAENRDAVWYYPEPKDKAAQIKGRLAFWKGVEVKA</sequence>
<dbReference type="Gene3D" id="2.170.150.40">
    <property type="entry name" value="Domain of unknown function (DUF427)"/>
    <property type="match status" value="1"/>
</dbReference>
<dbReference type="PANTHER" id="PTHR34310">
    <property type="entry name" value="DUF427 DOMAIN PROTEIN (AFU_ORTHOLOGUE AFUA_3G02220)"/>
    <property type="match status" value="1"/>
</dbReference>
<proteinExistence type="predicted"/>
<keyword evidence="3" id="KW-1185">Reference proteome</keyword>
<evidence type="ECO:0000313" key="3">
    <source>
        <dbReference type="Proteomes" id="UP001058533"/>
    </source>
</evidence>
<name>A0ABY5LEH5_9SPHN</name>
<dbReference type="InterPro" id="IPR038694">
    <property type="entry name" value="DUF427_sf"/>
</dbReference>
<reference evidence="2" key="1">
    <citation type="submission" date="2022-07" db="EMBL/GenBank/DDBJ databases">
        <title>Sphingomonas sp. nov., a novel bacterium isolated from the north slope of the Mount Everest.</title>
        <authorList>
            <person name="Cui X."/>
            <person name="Liu Y."/>
        </authorList>
    </citation>
    <scope>NUCLEOTIDE SEQUENCE</scope>
    <source>
        <strain evidence="2">S5-59</strain>
    </source>
</reference>
<dbReference type="PANTHER" id="PTHR34310:SF5">
    <property type="entry name" value="DUF427 DOMAIN PROTEIN (AFU_ORTHOLOGUE AFUA_3G02220)"/>
    <property type="match status" value="1"/>
</dbReference>
<protein>
    <submittedName>
        <fullName evidence="2">DUF427 domain-containing protein</fullName>
    </submittedName>
</protein>
<feature type="domain" description="DUF427" evidence="1">
    <location>
        <begin position="2"/>
        <end position="88"/>
    </location>
</feature>
<dbReference type="RefSeq" id="WP_256508112.1">
    <property type="nucleotide sequence ID" value="NZ_CP101740.1"/>
</dbReference>